<evidence type="ECO:0000256" key="9">
    <source>
        <dbReference type="ARBA" id="ARBA00023136"/>
    </source>
</evidence>
<evidence type="ECO:0000256" key="6">
    <source>
        <dbReference type="ARBA" id="ARBA00022786"/>
    </source>
</evidence>
<dbReference type="PANTHER" id="PTHR46065:SF3">
    <property type="entry name" value="FI20425P1"/>
    <property type="match status" value="1"/>
</dbReference>
<dbReference type="Pfam" id="PF12906">
    <property type="entry name" value="RINGv"/>
    <property type="match status" value="1"/>
</dbReference>
<dbReference type="InterPro" id="IPR011016">
    <property type="entry name" value="Znf_RING-CH"/>
</dbReference>
<comment type="subcellular location">
    <subcellularLocation>
        <location evidence="1">Membrane</location>
        <topology evidence="1">Multi-pass membrane protein</topology>
    </subcellularLocation>
</comment>
<protein>
    <recommendedName>
        <fullName evidence="12">RING-CH-type domain-containing protein</fullName>
    </recommendedName>
</protein>
<keyword evidence="14" id="KW-1185">Reference proteome</keyword>
<comment type="caution">
    <text evidence="13">The sequence shown here is derived from an EMBL/GenBank/DDBJ whole genome shotgun (WGS) entry which is preliminary data.</text>
</comment>
<dbReference type="Proteomes" id="UP001162131">
    <property type="component" value="Unassembled WGS sequence"/>
</dbReference>
<keyword evidence="9 11" id="KW-0472">Membrane</keyword>
<keyword evidence="2" id="KW-0808">Transferase</keyword>
<feature type="compositionally biased region" description="Low complexity" evidence="10">
    <location>
        <begin position="25"/>
        <end position="44"/>
    </location>
</feature>
<evidence type="ECO:0000259" key="12">
    <source>
        <dbReference type="PROSITE" id="PS51292"/>
    </source>
</evidence>
<feature type="transmembrane region" description="Helical" evidence="11">
    <location>
        <begin position="260"/>
        <end position="282"/>
    </location>
</feature>
<evidence type="ECO:0000256" key="5">
    <source>
        <dbReference type="ARBA" id="ARBA00022771"/>
    </source>
</evidence>
<dbReference type="EMBL" id="CAJZBQ010000019">
    <property type="protein sequence ID" value="CAG9317943.1"/>
    <property type="molecule type" value="Genomic_DNA"/>
</dbReference>
<keyword evidence="8 11" id="KW-1133">Transmembrane helix</keyword>
<evidence type="ECO:0000256" key="11">
    <source>
        <dbReference type="SAM" id="Phobius"/>
    </source>
</evidence>
<evidence type="ECO:0000256" key="4">
    <source>
        <dbReference type="ARBA" id="ARBA00022723"/>
    </source>
</evidence>
<keyword evidence="3 11" id="KW-0812">Transmembrane</keyword>
<sequence>MHRKIVSNATSEAALYKSPRKSRRVSVGSISSPQSSNSQSSKKITPGDHVQVLNTYSQSPRIFIKASNNTPITLHIQKPGIITTTKTYVFEAASQLKEISNNMKFPCEQELPIVSVFPFDDKPNESAESSSVSSISLNRTSAPLAPLSPIICRICLDSSKQEDLIAPCKCNGTQKYVHQECLKLWLLHSDKDEMELSSCELCKCPLKMNFHYLTTCSPCGKEQSCVPWLALFVALFFMIFVSGMFYLFSCKIIQDKTLVMTLGVIFSVFAVLCLLLSFGSALESCFERRVVEWDIENQDFNN</sequence>
<gene>
    <name evidence="13" type="ORF">BSTOLATCC_MIC20248</name>
</gene>
<keyword evidence="4" id="KW-0479">Metal-binding</keyword>
<dbReference type="GO" id="GO:0016020">
    <property type="term" value="C:membrane"/>
    <property type="evidence" value="ECO:0007669"/>
    <property type="project" value="UniProtKB-SubCell"/>
</dbReference>
<evidence type="ECO:0000256" key="1">
    <source>
        <dbReference type="ARBA" id="ARBA00004141"/>
    </source>
</evidence>
<keyword evidence="5" id="KW-0863">Zinc-finger</keyword>
<dbReference type="Gene3D" id="3.30.40.10">
    <property type="entry name" value="Zinc/RING finger domain, C3HC4 (zinc finger)"/>
    <property type="match status" value="1"/>
</dbReference>
<dbReference type="InterPro" id="IPR013083">
    <property type="entry name" value="Znf_RING/FYVE/PHD"/>
</dbReference>
<dbReference type="GO" id="GO:0016740">
    <property type="term" value="F:transferase activity"/>
    <property type="evidence" value="ECO:0007669"/>
    <property type="project" value="UniProtKB-KW"/>
</dbReference>
<feature type="domain" description="RING-CH-type" evidence="12">
    <location>
        <begin position="144"/>
        <end position="209"/>
    </location>
</feature>
<dbReference type="SMART" id="SM00744">
    <property type="entry name" value="RINGv"/>
    <property type="match status" value="1"/>
</dbReference>
<organism evidence="13 14">
    <name type="scientific">Blepharisma stoltei</name>
    <dbReference type="NCBI Taxonomy" id="1481888"/>
    <lineage>
        <taxon>Eukaryota</taxon>
        <taxon>Sar</taxon>
        <taxon>Alveolata</taxon>
        <taxon>Ciliophora</taxon>
        <taxon>Postciliodesmatophora</taxon>
        <taxon>Heterotrichea</taxon>
        <taxon>Heterotrichida</taxon>
        <taxon>Blepharismidae</taxon>
        <taxon>Blepharisma</taxon>
    </lineage>
</organism>
<evidence type="ECO:0000256" key="2">
    <source>
        <dbReference type="ARBA" id="ARBA00022679"/>
    </source>
</evidence>
<dbReference type="AlphaFoldDB" id="A0AAU9IWA8"/>
<feature type="region of interest" description="Disordered" evidence="10">
    <location>
        <begin position="1"/>
        <end position="47"/>
    </location>
</feature>
<dbReference type="PANTHER" id="PTHR46065">
    <property type="entry name" value="E3 UBIQUITIN-PROTEIN LIGASE MARCH 2/3 FAMILY MEMBER"/>
    <property type="match status" value="1"/>
</dbReference>
<evidence type="ECO:0000256" key="7">
    <source>
        <dbReference type="ARBA" id="ARBA00022833"/>
    </source>
</evidence>
<evidence type="ECO:0000256" key="8">
    <source>
        <dbReference type="ARBA" id="ARBA00022989"/>
    </source>
</evidence>
<dbReference type="SUPFAM" id="SSF57850">
    <property type="entry name" value="RING/U-box"/>
    <property type="match status" value="1"/>
</dbReference>
<evidence type="ECO:0000313" key="14">
    <source>
        <dbReference type="Proteomes" id="UP001162131"/>
    </source>
</evidence>
<reference evidence="13" key="1">
    <citation type="submission" date="2021-09" db="EMBL/GenBank/DDBJ databases">
        <authorList>
            <consortium name="AG Swart"/>
            <person name="Singh M."/>
            <person name="Singh A."/>
            <person name="Seah K."/>
            <person name="Emmerich C."/>
        </authorList>
    </citation>
    <scope>NUCLEOTIDE SEQUENCE</scope>
    <source>
        <strain evidence="13">ATCC30299</strain>
    </source>
</reference>
<evidence type="ECO:0000256" key="3">
    <source>
        <dbReference type="ARBA" id="ARBA00022692"/>
    </source>
</evidence>
<dbReference type="CDD" id="cd16495">
    <property type="entry name" value="RING_CH-C4HC3_MARCH"/>
    <property type="match status" value="1"/>
</dbReference>
<keyword evidence="7" id="KW-0862">Zinc</keyword>
<name>A0AAU9IWA8_9CILI</name>
<evidence type="ECO:0000256" key="10">
    <source>
        <dbReference type="SAM" id="MobiDB-lite"/>
    </source>
</evidence>
<evidence type="ECO:0000313" key="13">
    <source>
        <dbReference type="EMBL" id="CAG9317943.1"/>
    </source>
</evidence>
<dbReference type="PROSITE" id="PS51292">
    <property type="entry name" value="ZF_RING_CH"/>
    <property type="match status" value="1"/>
</dbReference>
<proteinExistence type="predicted"/>
<accession>A0AAU9IWA8</accession>
<dbReference type="GO" id="GO:0008270">
    <property type="term" value="F:zinc ion binding"/>
    <property type="evidence" value="ECO:0007669"/>
    <property type="project" value="UniProtKB-KW"/>
</dbReference>
<feature type="transmembrane region" description="Helical" evidence="11">
    <location>
        <begin position="226"/>
        <end position="248"/>
    </location>
</feature>
<keyword evidence="6" id="KW-0833">Ubl conjugation pathway</keyword>